<sequence length="55" mass="6246">MLSIKNNTQAGLVFFHLLRSRLSKEQFSAVGFCVFEVLQLPRAIGSRNYSQACRL</sequence>
<dbReference type="EnsemblPlants" id="TuG1812G0100004878.01.T01">
    <property type="protein sequence ID" value="TuG1812G0100004878.01.T01"/>
    <property type="gene ID" value="TuG1812G0100004878.01"/>
</dbReference>
<evidence type="ECO:0000313" key="1">
    <source>
        <dbReference type="EnsemblPlants" id="TuG1812G0100004878.01.T01"/>
    </source>
</evidence>
<accession>A0A8R7TBC6</accession>
<proteinExistence type="predicted"/>
<dbReference type="Gramene" id="TuG1812G0100004878.01.T01">
    <property type="protein sequence ID" value="TuG1812G0100004878.01.T01"/>
    <property type="gene ID" value="TuG1812G0100004878.01"/>
</dbReference>
<dbReference type="AlphaFoldDB" id="A0A8R7TBC6"/>
<protein>
    <submittedName>
        <fullName evidence="1">Uncharacterized protein</fullName>
    </submittedName>
</protein>
<name>A0A8R7TBC6_TRIUA</name>
<organism evidence="1 2">
    <name type="scientific">Triticum urartu</name>
    <name type="common">Red wild einkorn</name>
    <name type="synonym">Crithodium urartu</name>
    <dbReference type="NCBI Taxonomy" id="4572"/>
    <lineage>
        <taxon>Eukaryota</taxon>
        <taxon>Viridiplantae</taxon>
        <taxon>Streptophyta</taxon>
        <taxon>Embryophyta</taxon>
        <taxon>Tracheophyta</taxon>
        <taxon>Spermatophyta</taxon>
        <taxon>Magnoliopsida</taxon>
        <taxon>Liliopsida</taxon>
        <taxon>Poales</taxon>
        <taxon>Poaceae</taxon>
        <taxon>BOP clade</taxon>
        <taxon>Pooideae</taxon>
        <taxon>Triticodae</taxon>
        <taxon>Triticeae</taxon>
        <taxon>Triticinae</taxon>
        <taxon>Triticum</taxon>
    </lineage>
</organism>
<reference evidence="1" key="3">
    <citation type="submission" date="2022-06" db="UniProtKB">
        <authorList>
            <consortium name="EnsemblPlants"/>
        </authorList>
    </citation>
    <scope>IDENTIFICATION</scope>
</reference>
<reference evidence="1" key="2">
    <citation type="submission" date="2018-03" db="EMBL/GenBank/DDBJ databases">
        <title>The Triticum urartu genome reveals the dynamic nature of wheat genome evolution.</title>
        <authorList>
            <person name="Ling H."/>
            <person name="Ma B."/>
            <person name="Shi X."/>
            <person name="Liu H."/>
            <person name="Dong L."/>
            <person name="Sun H."/>
            <person name="Cao Y."/>
            <person name="Gao Q."/>
            <person name="Zheng S."/>
            <person name="Li Y."/>
            <person name="Yu Y."/>
            <person name="Du H."/>
            <person name="Qi M."/>
            <person name="Li Y."/>
            <person name="Yu H."/>
            <person name="Cui Y."/>
            <person name="Wang N."/>
            <person name="Chen C."/>
            <person name="Wu H."/>
            <person name="Zhao Y."/>
            <person name="Zhang J."/>
            <person name="Li Y."/>
            <person name="Zhou W."/>
            <person name="Zhang B."/>
            <person name="Hu W."/>
            <person name="Eijk M."/>
            <person name="Tang J."/>
            <person name="Witsenboer H."/>
            <person name="Zhao S."/>
            <person name="Li Z."/>
            <person name="Zhang A."/>
            <person name="Wang D."/>
            <person name="Liang C."/>
        </authorList>
    </citation>
    <scope>NUCLEOTIDE SEQUENCE [LARGE SCALE GENOMIC DNA]</scope>
    <source>
        <strain evidence="1">cv. G1812</strain>
    </source>
</reference>
<reference evidence="2" key="1">
    <citation type="journal article" date="2013" name="Nature">
        <title>Draft genome of the wheat A-genome progenitor Triticum urartu.</title>
        <authorList>
            <person name="Ling H.Q."/>
            <person name="Zhao S."/>
            <person name="Liu D."/>
            <person name="Wang J."/>
            <person name="Sun H."/>
            <person name="Zhang C."/>
            <person name="Fan H."/>
            <person name="Li D."/>
            <person name="Dong L."/>
            <person name="Tao Y."/>
            <person name="Gao C."/>
            <person name="Wu H."/>
            <person name="Li Y."/>
            <person name="Cui Y."/>
            <person name="Guo X."/>
            <person name="Zheng S."/>
            <person name="Wang B."/>
            <person name="Yu K."/>
            <person name="Liang Q."/>
            <person name="Yang W."/>
            <person name="Lou X."/>
            <person name="Chen J."/>
            <person name="Feng M."/>
            <person name="Jian J."/>
            <person name="Zhang X."/>
            <person name="Luo G."/>
            <person name="Jiang Y."/>
            <person name="Liu J."/>
            <person name="Wang Z."/>
            <person name="Sha Y."/>
            <person name="Zhang B."/>
            <person name="Wu H."/>
            <person name="Tang D."/>
            <person name="Shen Q."/>
            <person name="Xue P."/>
            <person name="Zou S."/>
            <person name="Wang X."/>
            <person name="Liu X."/>
            <person name="Wang F."/>
            <person name="Yang Y."/>
            <person name="An X."/>
            <person name="Dong Z."/>
            <person name="Zhang K."/>
            <person name="Zhang X."/>
            <person name="Luo M.C."/>
            <person name="Dvorak J."/>
            <person name="Tong Y."/>
            <person name="Wang J."/>
            <person name="Yang H."/>
            <person name="Li Z."/>
            <person name="Wang D."/>
            <person name="Zhang A."/>
            <person name="Wang J."/>
        </authorList>
    </citation>
    <scope>NUCLEOTIDE SEQUENCE</scope>
    <source>
        <strain evidence="2">cv. G1812</strain>
    </source>
</reference>
<evidence type="ECO:0000313" key="2">
    <source>
        <dbReference type="Proteomes" id="UP000015106"/>
    </source>
</evidence>
<keyword evidence="2" id="KW-1185">Reference proteome</keyword>
<dbReference type="Proteomes" id="UP000015106">
    <property type="component" value="Chromosome 1"/>
</dbReference>